<dbReference type="AlphaFoldDB" id="A0A1E5KWQ9"/>
<sequence length="66" mass="7424">MEKYGKKLKYTIVLGAVFMLGMVVCEGRPVHASSQKTSIAMGKNSGEDYLNNQKKYALNRLIFSKH</sequence>
<name>A0A1E5KWQ9_9ENTE</name>
<evidence type="ECO:0000313" key="2">
    <source>
        <dbReference type="Proteomes" id="UP000095256"/>
    </source>
</evidence>
<reference evidence="1 2" key="1">
    <citation type="submission" date="2016-09" db="EMBL/GenBank/DDBJ databases">
        <authorList>
            <person name="Capua I."/>
            <person name="De Benedictis P."/>
            <person name="Joannis T."/>
            <person name="Lombin L.H."/>
            <person name="Cattoli G."/>
        </authorList>
    </citation>
    <scope>NUCLEOTIDE SEQUENCE [LARGE SCALE GENOMIC DNA]</scope>
    <source>
        <strain evidence="1 2">LMG 25899</strain>
    </source>
</reference>
<evidence type="ECO:0000313" key="1">
    <source>
        <dbReference type="EMBL" id="OEH82306.1"/>
    </source>
</evidence>
<gene>
    <name evidence="1" type="ORF">BCR26_02415</name>
</gene>
<dbReference type="RefSeq" id="WP_069698582.1">
    <property type="nucleotide sequence ID" value="NZ_JAGGMA010000001.1"/>
</dbReference>
<dbReference type="Proteomes" id="UP000095256">
    <property type="component" value="Unassembled WGS sequence"/>
</dbReference>
<comment type="caution">
    <text evidence="1">The sequence shown here is derived from an EMBL/GenBank/DDBJ whole genome shotgun (WGS) entry which is preliminary data.</text>
</comment>
<proteinExistence type="predicted"/>
<accession>A0A1E5KWQ9</accession>
<protein>
    <submittedName>
        <fullName evidence="1">Uncharacterized protein</fullName>
    </submittedName>
</protein>
<dbReference type="EMBL" id="MIEK01000023">
    <property type="protein sequence ID" value="OEH82306.1"/>
    <property type="molecule type" value="Genomic_DNA"/>
</dbReference>
<keyword evidence="2" id="KW-1185">Reference proteome</keyword>
<organism evidence="1 2">
    <name type="scientific">Enterococcus rivorum</name>
    <dbReference type="NCBI Taxonomy" id="762845"/>
    <lineage>
        <taxon>Bacteria</taxon>
        <taxon>Bacillati</taxon>
        <taxon>Bacillota</taxon>
        <taxon>Bacilli</taxon>
        <taxon>Lactobacillales</taxon>
        <taxon>Enterococcaceae</taxon>
        <taxon>Enterococcus</taxon>
    </lineage>
</organism>